<dbReference type="InterPro" id="IPR025692">
    <property type="entry name" value="MscS_IM_dom1"/>
</dbReference>
<proteinExistence type="inferred from homology"/>
<evidence type="ECO:0000259" key="12">
    <source>
        <dbReference type="Pfam" id="PF12794"/>
    </source>
</evidence>
<feature type="domain" description="Mechanosensitive ion channel MscS" evidence="11">
    <location>
        <begin position="996"/>
        <end position="1061"/>
    </location>
</feature>
<dbReference type="SUPFAM" id="SSF82689">
    <property type="entry name" value="Mechanosensitive channel protein MscS (YggB), C-terminal domain"/>
    <property type="match status" value="1"/>
</dbReference>
<name>A0A1P8WCX9_9PLAN</name>
<feature type="region of interest" description="Disordered" evidence="8">
    <location>
        <begin position="1163"/>
        <end position="1184"/>
    </location>
</feature>
<evidence type="ECO:0000256" key="2">
    <source>
        <dbReference type="ARBA" id="ARBA00008017"/>
    </source>
</evidence>
<evidence type="ECO:0000256" key="3">
    <source>
        <dbReference type="ARBA" id="ARBA00022475"/>
    </source>
</evidence>
<dbReference type="InterPro" id="IPR024393">
    <property type="entry name" value="MscS_porin"/>
</dbReference>
<organism evidence="15 16">
    <name type="scientific">Fuerstiella marisgermanici</name>
    <dbReference type="NCBI Taxonomy" id="1891926"/>
    <lineage>
        <taxon>Bacteria</taxon>
        <taxon>Pseudomonadati</taxon>
        <taxon>Planctomycetota</taxon>
        <taxon>Planctomycetia</taxon>
        <taxon>Planctomycetales</taxon>
        <taxon>Planctomycetaceae</taxon>
        <taxon>Fuerstiella</taxon>
    </lineage>
</organism>
<feature type="transmembrane region" description="Helical" evidence="9">
    <location>
        <begin position="954"/>
        <end position="975"/>
    </location>
</feature>
<evidence type="ECO:0000313" key="16">
    <source>
        <dbReference type="Proteomes" id="UP000187735"/>
    </source>
</evidence>
<dbReference type="InterPro" id="IPR011014">
    <property type="entry name" value="MscS_channel_TM-2"/>
</dbReference>
<comment type="subcellular location">
    <subcellularLocation>
        <location evidence="1">Cell membrane</location>
        <topology evidence="1">Multi-pass membrane protein</topology>
    </subcellularLocation>
</comment>
<evidence type="ECO:0000259" key="11">
    <source>
        <dbReference type="Pfam" id="PF00924"/>
    </source>
</evidence>
<feature type="transmembrane region" description="Helical" evidence="9">
    <location>
        <begin position="615"/>
        <end position="638"/>
    </location>
</feature>
<dbReference type="FunFam" id="2.30.30.60:FF:000001">
    <property type="entry name" value="MscS Mechanosensitive ion channel"/>
    <property type="match status" value="1"/>
</dbReference>
<dbReference type="InterPro" id="IPR011066">
    <property type="entry name" value="MscS_channel_C_sf"/>
</dbReference>
<dbReference type="Gene3D" id="3.30.70.100">
    <property type="match status" value="1"/>
</dbReference>
<dbReference type="Gene3D" id="1.10.287.1260">
    <property type="match status" value="1"/>
</dbReference>
<keyword evidence="6 9" id="KW-0472">Membrane</keyword>
<dbReference type="Pfam" id="PF12795">
    <property type="entry name" value="MscS_porin"/>
    <property type="match status" value="1"/>
</dbReference>
<comment type="similarity">
    <text evidence="2">Belongs to the MscS (TC 1.A.23) family.</text>
</comment>
<feature type="transmembrane region" description="Helical" evidence="9">
    <location>
        <begin position="540"/>
        <end position="557"/>
    </location>
</feature>
<dbReference type="SUPFAM" id="SSF50182">
    <property type="entry name" value="Sm-like ribonucleoproteins"/>
    <property type="match status" value="1"/>
</dbReference>
<feature type="transmembrane region" description="Helical" evidence="9">
    <location>
        <begin position="774"/>
        <end position="793"/>
    </location>
</feature>
<dbReference type="STRING" id="1891926.Fuma_01497"/>
<dbReference type="RefSeq" id="WP_158520895.1">
    <property type="nucleotide sequence ID" value="NZ_CP017641.1"/>
</dbReference>
<reference evidence="15 16" key="1">
    <citation type="journal article" date="2016" name="Front. Microbiol.">
        <title>Fuerstia marisgermanicae gen. nov., sp. nov., an Unusual Member of the Phylum Planctomycetes from the German Wadden Sea.</title>
        <authorList>
            <person name="Kohn T."/>
            <person name="Heuer A."/>
            <person name="Jogler M."/>
            <person name="Vollmers J."/>
            <person name="Boedeker C."/>
            <person name="Bunk B."/>
            <person name="Rast P."/>
            <person name="Borchert D."/>
            <person name="Glockner I."/>
            <person name="Freese H.M."/>
            <person name="Klenk H.P."/>
            <person name="Overmann J."/>
            <person name="Kaster A.K."/>
            <person name="Rohde M."/>
            <person name="Wiegand S."/>
            <person name="Jogler C."/>
        </authorList>
    </citation>
    <scope>NUCLEOTIDE SEQUENCE [LARGE SCALE GENOMIC DNA]</scope>
    <source>
        <strain evidence="15 16">NH11</strain>
    </source>
</reference>
<evidence type="ECO:0000256" key="5">
    <source>
        <dbReference type="ARBA" id="ARBA00022989"/>
    </source>
</evidence>
<dbReference type="InterPro" id="IPR010920">
    <property type="entry name" value="LSM_dom_sf"/>
</dbReference>
<feature type="transmembrane region" description="Helical" evidence="9">
    <location>
        <begin position="666"/>
        <end position="686"/>
    </location>
</feature>
<protein>
    <submittedName>
        <fullName evidence="15">Potassium efflux system KefA</fullName>
    </submittedName>
</protein>
<dbReference type="GO" id="GO:0005886">
    <property type="term" value="C:plasma membrane"/>
    <property type="evidence" value="ECO:0007669"/>
    <property type="project" value="UniProtKB-SubCell"/>
</dbReference>
<keyword evidence="16" id="KW-1185">Reference proteome</keyword>
<dbReference type="KEGG" id="fmr:Fuma_01497"/>
<dbReference type="InterPro" id="IPR049278">
    <property type="entry name" value="MS_channel_C"/>
</dbReference>
<feature type="transmembrane region" description="Helical" evidence="9">
    <location>
        <begin position="586"/>
        <end position="609"/>
    </location>
</feature>
<feature type="compositionally biased region" description="Low complexity" evidence="8">
    <location>
        <begin position="1169"/>
        <end position="1184"/>
    </location>
</feature>
<dbReference type="InterPro" id="IPR023408">
    <property type="entry name" value="MscS_beta-dom_sf"/>
</dbReference>
<keyword evidence="5 9" id="KW-1133">Transmembrane helix</keyword>
<evidence type="ECO:0000256" key="6">
    <source>
        <dbReference type="ARBA" id="ARBA00023136"/>
    </source>
</evidence>
<evidence type="ECO:0000256" key="4">
    <source>
        <dbReference type="ARBA" id="ARBA00022692"/>
    </source>
</evidence>
<dbReference type="Pfam" id="PF21082">
    <property type="entry name" value="MS_channel_3rd"/>
    <property type="match status" value="1"/>
</dbReference>
<dbReference type="Pfam" id="PF00924">
    <property type="entry name" value="MS_channel_2nd"/>
    <property type="match status" value="1"/>
</dbReference>
<accession>A0A1P8WCX9</accession>
<dbReference type="OrthoDB" id="9809206at2"/>
<dbReference type="GO" id="GO:0008381">
    <property type="term" value="F:mechanosensitive monoatomic ion channel activity"/>
    <property type="evidence" value="ECO:0007669"/>
    <property type="project" value="UniProtKB-ARBA"/>
</dbReference>
<gene>
    <name evidence="15" type="primary">kefA</name>
    <name evidence="15" type="ORF">Fuma_01497</name>
</gene>
<dbReference type="Pfam" id="PF12794">
    <property type="entry name" value="MscS_TM"/>
    <property type="match status" value="1"/>
</dbReference>
<evidence type="ECO:0000256" key="10">
    <source>
        <dbReference type="SAM" id="SignalP"/>
    </source>
</evidence>
<keyword evidence="3" id="KW-1003">Cell membrane</keyword>
<evidence type="ECO:0000256" key="8">
    <source>
        <dbReference type="SAM" id="MobiDB-lite"/>
    </source>
</evidence>
<feature type="coiled-coil region" evidence="7">
    <location>
        <begin position="409"/>
        <end position="436"/>
    </location>
</feature>
<keyword evidence="7" id="KW-0175">Coiled coil</keyword>
<dbReference type="PANTHER" id="PTHR30347:SF1">
    <property type="entry name" value="MECHANOSENSITIVE CHANNEL MSCK"/>
    <property type="match status" value="1"/>
</dbReference>
<dbReference type="SUPFAM" id="SSF82861">
    <property type="entry name" value="Mechanosensitive channel protein MscS (YggB), transmembrane region"/>
    <property type="match status" value="1"/>
</dbReference>
<feature type="transmembrane region" description="Helical" evidence="9">
    <location>
        <begin position="981"/>
        <end position="1008"/>
    </location>
</feature>
<feature type="signal peptide" evidence="10">
    <location>
        <begin position="1"/>
        <end position="34"/>
    </location>
</feature>
<feature type="transmembrane region" description="Helical" evidence="9">
    <location>
        <begin position="851"/>
        <end position="873"/>
    </location>
</feature>
<dbReference type="Gene3D" id="2.30.30.60">
    <property type="match status" value="1"/>
</dbReference>
<feature type="chain" id="PRO_5010184420" evidence="10">
    <location>
        <begin position="35"/>
        <end position="1184"/>
    </location>
</feature>
<feature type="domain" description="Mechanosensitive ion channel MscS porin" evidence="13">
    <location>
        <begin position="71"/>
        <end position="293"/>
    </location>
</feature>
<dbReference type="InterPro" id="IPR006685">
    <property type="entry name" value="MscS_channel_2nd"/>
</dbReference>
<feature type="transmembrane region" description="Helical" evidence="9">
    <location>
        <begin position="912"/>
        <end position="933"/>
    </location>
</feature>
<keyword evidence="4 9" id="KW-0812">Transmembrane</keyword>
<keyword evidence="10" id="KW-0732">Signal</keyword>
<sequence length="1184" mass="131842" precursor="true">MFQNLAHRRQRWVAVLWPCALLVLISLACPVLNAQTTAQPPNATAEKQEEEVAAPRTETVTAEQLDQLKKQIEGATDLDEEAKKKVLDTWQKAADALARAVKMEAQAPLDLAAIEKTAATAKDIQTKLAAAPDPALADLPSDPSLADLTSALAARQPRLQDAKQKLISLEAEPARRIERRAAIVGDQSTLAGRKEAIEKELAAPAPADESAFATAARRALLQARLREVIAEGPAHAAELAKYDASKAVDLPTLRIQEARKEVTRLQQEIDTLNKRITARRSNDARYIAEQLELFAQGEPVPTPYDVNGTGGQLYSEALTEPNALATATTTAELADENVDVTSNLAQATNDLTTANRTLEAFRARRIKTKEGIDRVGLTGAIGLELRRQLRSLADPGVIRQRCRDRQEKMRDVEFRRLDLEDQAEQVEQQMELLKLRDSRSAEDEKELRLATDRYTTLVTLEKSLGEYFNRLGELDATEQEYFREIEEFSTFIRERVLWIRSNRLPGHDDAGELIGTIKWFVSPVNWNRVRETIWKDAKEYVGLYGLITLLITLLFVIQGRFRHSLTRIAEVTARSTCREFMPTIRAAVLTAILALAWPALPAFFCWRLLSDAAASPLVLAVGEGLLAVTVGSLTLNLLRQLCRPSGLGLAHFEWSANAVRLLRSRIYSLMLLLLPLLFVETTLNAHENPQGRDSLERLVFVVSLIVLALFQYRVLHPKTGVFRDYLAANTSSFPFRLRWLLFWAAVMLPLTLAALAIIGYYYTAYELSWRLHVTTWVLISLLVLRAFLIRWFVVSHRRLRIEQARQRRQSLAEEAKAEASQSGLPKPAPQEAAVDLQEVSQQTQRFIDSGLAILGLVVIWFVWVNVLPALGILDRWGLWETSADVTVEYTDQEGRKGFRTEPKIEWVTVADVLIAIVLTVLTFTAASNIPGLLEITILQRLPLEPASRYACRMVGRYLIVVVGLVLATNAIGIGWSQVQWLAAALTVGLGFGLQEIFANFVSGLIILFERPVRIGDIVTIGEVSGSVSRIQIRATTITDWDRKEYIVPNKEFVTGRLLNWTLSDTTNRVLINVGVAYGSNTEKARQLLLETASSHPNVLTDPAPVATFEGFGDSTLNLFLRCYLPNLDNRLATITDLHESIDRAFKVAGIEIAFPQQDLHIRSVPPTLGNNSGPSSSDSYGESP</sequence>
<dbReference type="InterPro" id="IPR052702">
    <property type="entry name" value="MscS-like_channel"/>
</dbReference>
<dbReference type="Proteomes" id="UP000187735">
    <property type="component" value="Chromosome"/>
</dbReference>
<evidence type="ECO:0000313" key="15">
    <source>
        <dbReference type="EMBL" id="APZ91901.1"/>
    </source>
</evidence>
<dbReference type="AlphaFoldDB" id="A0A1P8WCX9"/>
<evidence type="ECO:0000256" key="7">
    <source>
        <dbReference type="SAM" id="Coils"/>
    </source>
</evidence>
<dbReference type="EMBL" id="CP017641">
    <property type="protein sequence ID" value="APZ91901.1"/>
    <property type="molecule type" value="Genomic_DNA"/>
</dbReference>
<feature type="domain" description="Mechanosensitive ion channel inner membrane" evidence="12">
    <location>
        <begin position="543"/>
        <end position="879"/>
    </location>
</feature>
<feature type="coiled-coil region" evidence="7">
    <location>
        <begin position="255"/>
        <end position="282"/>
    </location>
</feature>
<evidence type="ECO:0000259" key="14">
    <source>
        <dbReference type="Pfam" id="PF21082"/>
    </source>
</evidence>
<feature type="domain" description="Mechanosensitive ion channel MscS C-terminal" evidence="14">
    <location>
        <begin position="1070"/>
        <end position="1152"/>
    </location>
</feature>
<evidence type="ECO:0000259" key="13">
    <source>
        <dbReference type="Pfam" id="PF12795"/>
    </source>
</evidence>
<dbReference type="PANTHER" id="PTHR30347">
    <property type="entry name" value="POTASSIUM CHANNEL RELATED"/>
    <property type="match status" value="1"/>
</dbReference>
<feature type="transmembrane region" description="Helical" evidence="9">
    <location>
        <begin position="698"/>
        <end position="715"/>
    </location>
</feature>
<feature type="transmembrane region" description="Helical" evidence="9">
    <location>
        <begin position="740"/>
        <end position="762"/>
    </location>
</feature>
<evidence type="ECO:0000256" key="1">
    <source>
        <dbReference type="ARBA" id="ARBA00004651"/>
    </source>
</evidence>
<evidence type="ECO:0000256" key="9">
    <source>
        <dbReference type="SAM" id="Phobius"/>
    </source>
</evidence>